<name>A0A074ZMT3_OPIVI</name>
<sequence length="194" mass="21144">MKGNDMDTAFCRGISDGFWYEYDDSAVTRIPESRIQARSLKKTLLPAALRARLLSQKQQARPMNTTIPPPTVTHLSQMLKVAIDEITKDSHSASNEYAVQIAPRCLLTDIQYANNISLQGFDGMSGEQSPEMCGHGASISQRISPVHEIVVQSTEKESGQSASVCERLQHGIHIASVAKISQTGGSEMTRGKLG</sequence>
<dbReference type="Proteomes" id="UP000054324">
    <property type="component" value="Unassembled WGS sequence"/>
</dbReference>
<evidence type="ECO:0000313" key="1">
    <source>
        <dbReference type="EMBL" id="KER28446.1"/>
    </source>
</evidence>
<evidence type="ECO:0000313" key="2">
    <source>
        <dbReference type="Proteomes" id="UP000054324"/>
    </source>
</evidence>
<proteinExistence type="predicted"/>
<reference evidence="1 2" key="1">
    <citation type="submission" date="2013-11" db="EMBL/GenBank/DDBJ databases">
        <title>Opisthorchis viverrini - life in the bile duct.</title>
        <authorList>
            <person name="Young N.D."/>
            <person name="Nagarajan N."/>
            <person name="Lin S.J."/>
            <person name="Korhonen P.K."/>
            <person name="Jex A.R."/>
            <person name="Hall R.S."/>
            <person name="Safavi-Hemami H."/>
            <person name="Kaewkong W."/>
            <person name="Bertrand D."/>
            <person name="Gao S."/>
            <person name="Seet Q."/>
            <person name="Wongkham S."/>
            <person name="Teh B.T."/>
            <person name="Wongkham C."/>
            <person name="Intapan P.M."/>
            <person name="Maleewong W."/>
            <person name="Yang X."/>
            <person name="Hu M."/>
            <person name="Wang Z."/>
            <person name="Hofmann A."/>
            <person name="Sternberg P.W."/>
            <person name="Tan P."/>
            <person name="Wang J."/>
            <person name="Gasser R.B."/>
        </authorList>
    </citation>
    <scope>NUCLEOTIDE SEQUENCE [LARGE SCALE GENOMIC DNA]</scope>
</reference>
<organism evidence="1 2">
    <name type="scientific">Opisthorchis viverrini</name>
    <name type="common">Southeast Asian liver fluke</name>
    <dbReference type="NCBI Taxonomy" id="6198"/>
    <lineage>
        <taxon>Eukaryota</taxon>
        <taxon>Metazoa</taxon>
        <taxon>Spiralia</taxon>
        <taxon>Lophotrochozoa</taxon>
        <taxon>Platyhelminthes</taxon>
        <taxon>Trematoda</taxon>
        <taxon>Digenea</taxon>
        <taxon>Opisthorchiida</taxon>
        <taxon>Opisthorchiata</taxon>
        <taxon>Opisthorchiidae</taxon>
        <taxon>Opisthorchis</taxon>
    </lineage>
</organism>
<protein>
    <submittedName>
        <fullName evidence="1">Uncharacterized protein</fullName>
    </submittedName>
</protein>
<dbReference type="KEGG" id="ovi:T265_04750"/>
<keyword evidence="2" id="KW-1185">Reference proteome</keyword>
<dbReference type="GeneID" id="20318932"/>
<dbReference type="CTD" id="20318932"/>
<dbReference type="EMBL" id="KL596699">
    <property type="protein sequence ID" value="KER28446.1"/>
    <property type="molecule type" value="Genomic_DNA"/>
</dbReference>
<dbReference type="AlphaFoldDB" id="A0A074ZMT3"/>
<gene>
    <name evidence="1" type="ORF">T265_04750</name>
</gene>
<dbReference type="RefSeq" id="XP_009167827.1">
    <property type="nucleotide sequence ID" value="XM_009169563.1"/>
</dbReference>
<accession>A0A074ZMT3</accession>